<feature type="transmembrane region" description="Helical" evidence="2">
    <location>
        <begin position="78"/>
        <end position="97"/>
    </location>
</feature>
<dbReference type="Proteomes" id="UP001322138">
    <property type="component" value="Unassembled WGS sequence"/>
</dbReference>
<dbReference type="EMBL" id="JAFFGZ010000004">
    <property type="protein sequence ID" value="KAK4646333.1"/>
    <property type="molecule type" value="Genomic_DNA"/>
</dbReference>
<reference evidence="3 4" key="1">
    <citation type="journal article" date="2023" name="bioRxiv">
        <title>High-quality genome assemblies of four members of thePodospora anserinaspecies complex.</title>
        <authorList>
            <person name="Ament-Velasquez S.L."/>
            <person name="Vogan A.A."/>
            <person name="Wallerman O."/>
            <person name="Hartmann F."/>
            <person name="Gautier V."/>
            <person name="Silar P."/>
            <person name="Giraud T."/>
            <person name="Johannesson H."/>
        </authorList>
    </citation>
    <scope>NUCLEOTIDE SEQUENCE [LARGE SCALE GENOMIC DNA]</scope>
    <source>
        <strain evidence="3 4">CBS 112042</strain>
    </source>
</reference>
<keyword evidence="2" id="KW-0812">Transmembrane</keyword>
<name>A0ABR0FS98_9PEZI</name>
<dbReference type="RefSeq" id="XP_062735309.1">
    <property type="nucleotide sequence ID" value="XM_062876689.1"/>
</dbReference>
<feature type="region of interest" description="Disordered" evidence="1">
    <location>
        <begin position="197"/>
        <end position="230"/>
    </location>
</feature>
<feature type="transmembrane region" description="Helical" evidence="2">
    <location>
        <begin position="14"/>
        <end position="36"/>
    </location>
</feature>
<evidence type="ECO:0008006" key="5">
    <source>
        <dbReference type="Google" id="ProtNLM"/>
    </source>
</evidence>
<evidence type="ECO:0000313" key="4">
    <source>
        <dbReference type="Proteomes" id="UP001322138"/>
    </source>
</evidence>
<protein>
    <recommendedName>
        <fullName evidence="5">MARVEL domain-containing protein</fullName>
    </recommendedName>
</protein>
<comment type="caution">
    <text evidence="3">The sequence shown here is derived from an EMBL/GenBank/DDBJ whole genome shotgun (WGS) entry which is preliminary data.</text>
</comment>
<keyword evidence="4" id="KW-1185">Reference proteome</keyword>
<proteinExistence type="predicted"/>
<dbReference type="GeneID" id="87896171"/>
<feature type="transmembrane region" description="Helical" evidence="2">
    <location>
        <begin position="48"/>
        <end position="71"/>
    </location>
</feature>
<accession>A0ABR0FS98</accession>
<keyword evidence="2" id="KW-1133">Transmembrane helix</keyword>
<evidence type="ECO:0000313" key="3">
    <source>
        <dbReference type="EMBL" id="KAK4646333.1"/>
    </source>
</evidence>
<evidence type="ECO:0000256" key="2">
    <source>
        <dbReference type="SAM" id="Phobius"/>
    </source>
</evidence>
<keyword evidence="2" id="KW-0472">Membrane</keyword>
<evidence type="ECO:0000256" key="1">
    <source>
        <dbReference type="SAM" id="MobiDB-lite"/>
    </source>
</evidence>
<organism evidence="3 4">
    <name type="scientific">Podospora bellae-mahoneyi</name>
    <dbReference type="NCBI Taxonomy" id="2093777"/>
    <lineage>
        <taxon>Eukaryota</taxon>
        <taxon>Fungi</taxon>
        <taxon>Dikarya</taxon>
        <taxon>Ascomycota</taxon>
        <taxon>Pezizomycotina</taxon>
        <taxon>Sordariomycetes</taxon>
        <taxon>Sordariomycetidae</taxon>
        <taxon>Sordariales</taxon>
        <taxon>Podosporaceae</taxon>
        <taxon>Podospora</taxon>
    </lineage>
</organism>
<gene>
    <name evidence="3" type="ORF">QC761_209500</name>
</gene>
<feature type="transmembrane region" description="Helical" evidence="2">
    <location>
        <begin position="139"/>
        <end position="161"/>
    </location>
</feature>
<sequence length="323" mass="34046">MGAAKGTALKTLQFLLRTLQFCCAALVLAVYAYFLTTLSTHSLPIGTFVRAVLGIAGAATAYTILAFLLLCCAPGHPFPSFLMMVLDVAFIPCFGYIAGVNRHGVGNCTGEVDTVLGVGNSWSERGGLQYGTACEMAKAVFSVAVAACILFALSCLVNLALARHRKREKRFGPSPANDYTAGYGKKKNRFSALFGRRRGGQQQTDLGPDPNALPVHTTPDEVRNSYGTDNTRVASNQGYGGLAAAQKYEQQTLHSPGVANGDMGLMNGSGNGYANSGNGFTNGNTYGNGHTYDGSGNGYGNLPPPQPAARYWNSNTHTGGYRG</sequence>